<feature type="transmembrane region" description="Helical" evidence="1">
    <location>
        <begin position="142"/>
        <end position="162"/>
    </location>
</feature>
<dbReference type="EMBL" id="JACDUR010000015">
    <property type="protein sequence ID" value="MBA2897962.1"/>
    <property type="molecule type" value="Genomic_DNA"/>
</dbReference>
<dbReference type="GO" id="GO:0016747">
    <property type="term" value="F:acyltransferase activity, transferring groups other than amino-acyl groups"/>
    <property type="evidence" value="ECO:0007669"/>
    <property type="project" value="InterPro"/>
</dbReference>
<feature type="transmembrane region" description="Helical" evidence="1">
    <location>
        <begin position="229"/>
        <end position="246"/>
    </location>
</feature>
<keyword evidence="1" id="KW-0472">Membrane</keyword>
<dbReference type="GO" id="GO:0009103">
    <property type="term" value="P:lipopolysaccharide biosynthetic process"/>
    <property type="evidence" value="ECO:0007669"/>
    <property type="project" value="TreeGrafter"/>
</dbReference>
<feature type="transmembrane region" description="Helical" evidence="1">
    <location>
        <begin position="252"/>
        <end position="271"/>
    </location>
</feature>
<gene>
    <name evidence="3" type="ORF">HNR30_009368</name>
</gene>
<protein>
    <submittedName>
        <fullName evidence="3">Peptidoglycan/LPS O-acetylase OafA/YrhL</fullName>
    </submittedName>
</protein>
<evidence type="ECO:0000256" key="1">
    <source>
        <dbReference type="SAM" id="Phobius"/>
    </source>
</evidence>
<dbReference type="GO" id="GO:0016020">
    <property type="term" value="C:membrane"/>
    <property type="evidence" value="ECO:0007669"/>
    <property type="project" value="TreeGrafter"/>
</dbReference>
<feature type="transmembrane region" description="Helical" evidence="1">
    <location>
        <begin position="49"/>
        <end position="68"/>
    </location>
</feature>
<reference evidence="3 4" key="1">
    <citation type="submission" date="2020-07" db="EMBL/GenBank/DDBJ databases">
        <title>Genomic Encyclopedia of Type Strains, Phase IV (KMG-IV): sequencing the most valuable type-strain genomes for metagenomic binning, comparative biology and taxonomic classification.</title>
        <authorList>
            <person name="Goeker M."/>
        </authorList>
    </citation>
    <scope>NUCLEOTIDE SEQUENCE [LARGE SCALE GENOMIC DNA]</scope>
    <source>
        <strain evidence="3 4">DSM 45533</strain>
    </source>
</reference>
<organism evidence="3 4">
    <name type="scientific">Nonomuraea soli</name>
    <dbReference type="NCBI Taxonomy" id="1032476"/>
    <lineage>
        <taxon>Bacteria</taxon>
        <taxon>Bacillati</taxon>
        <taxon>Actinomycetota</taxon>
        <taxon>Actinomycetes</taxon>
        <taxon>Streptosporangiales</taxon>
        <taxon>Streptosporangiaceae</taxon>
        <taxon>Nonomuraea</taxon>
    </lineage>
</organism>
<feature type="domain" description="Acyltransferase 3" evidence="2">
    <location>
        <begin position="13"/>
        <end position="334"/>
    </location>
</feature>
<feature type="transmembrane region" description="Helical" evidence="1">
    <location>
        <begin position="316"/>
        <end position="336"/>
    </location>
</feature>
<dbReference type="AlphaFoldDB" id="A0A7W0CV67"/>
<keyword evidence="1" id="KW-1133">Transmembrane helix</keyword>
<dbReference type="InterPro" id="IPR002656">
    <property type="entry name" value="Acyl_transf_3_dom"/>
</dbReference>
<feature type="transmembrane region" description="Helical" evidence="1">
    <location>
        <begin position="169"/>
        <end position="188"/>
    </location>
</feature>
<keyword evidence="4" id="KW-1185">Reference proteome</keyword>
<name>A0A7W0CV67_9ACTN</name>
<feature type="transmembrane region" description="Helical" evidence="1">
    <location>
        <begin position="194"/>
        <end position="217"/>
    </location>
</feature>
<dbReference type="RefSeq" id="WP_181616637.1">
    <property type="nucleotide sequence ID" value="NZ_BAABAM010000018.1"/>
</dbReference>
<evidence type="ECO:0000313" key="4">
    <source>
        <dbReference type="Proteomes" id="UP000530928"/>
    </source>
</evidence>
<dbReference type="PANTHER" id="PTHR23028">
    <property type="entry name" value="ACETYLTRANSFERASE"/>
    <property type="match status" value="1"/>
</dbReference>
<evidence type="ECO:0000259" key="2">
    <source>
        <dbReference type="Pfam" id="PF01757"/>
    </source>
</evidence>
<feature type="transmembrane region" description="Helical" evidence="1">
    <location>
        <begin position="12"/>
        <end position="29"/>
    </location>
</feature>
<dbReference type="Proteomes" id="UP000530928">
    <property type="component" value="Unassembled WGS sequence"/>
</dbReference>
<comment type="caution">
    <text evidence="3">The sequence shown here is derived from an EMBL/GenBank/DDBJ whole genome shotgun (WGS) entry which is preliminary data.</text>
</comment>
<feature type="transmembrane region" description="Helical" evidence="1">
    <location>
        <begin position="283"/>
        <end position="304"/>
    </location>
</feature>
<evidence type="ECO:0000313" key="3">
    <source>
        <dbReference type="EMBL" id="MBA2897962.1"/>
    </source>
</evidence>
<proteinExistence type="predicted"/>
<dbReference type="InterPro" id="IPR050879">
    <property type="entry name" value="Acyltransferase_3"/>
</dbReference>
<dbReference type="PANTHER" id="PTHR23028:SF53">
    <property type="entry name" value="ACYL_TRANSF_3 DOMAIN-CONTAINING PROTEIN"/>
    <property type="match status" value="1"/>
</dbReference>
<accession>A0A7W0CV67</accession>
<sequence>MTEAASGTPVRLHSLTGLRWIAAFVVFGFHIDQLKISDNAVYSEIVRVLFWPGTVGVPFFFLLSGLVLTWSAKPGDRPSSFWRRRVARVYPNHVVTWIVVAIGLTVLSSEAAPNAGQVVSGLFLVQAWIPDFDYVFGVNTPAWSLSAEALFYASFPLLLPLLKRVRRMWIAAAGLLAAIWALPLLFLVMPHDPAYYLVWVLPFSRMLEFALGMAVALMIQRGTWRGPGLLVSGAIALGAYLTVPLLQEWGYVAWTVGPFALLLAAAAQADIKQTPSVLRRPWLVFLGEISFAFYLVHQFVIRFVVKVTGTGISPGLAIGVFVVSLAVSMLLSWALFRVVEKPMERFIRTYRTKKQRAAAAEEPAPASAS</sequence>
<feature type="transmembrane region" description="Helical" evidence="1">
    <location>
        <begin position="89"/>
        <end position="107"/>
    </location>
</feature>
<dbReference type="Pfam" id="PF01757">
    <property type="entry name" value="Acyl_transf_3"/>
    <property type="match status" value="1"/>
</dbReference>
<keyword evidence="1" id="KW-0812">Transmembrane</keyword>